<evidence type="ECO:0000313" key="3">
    <source>
        <dbReference type="Proteomes" id="UP000438120"/>
    </source>
</evidence>
<feature type="domain" description="Type II methyltransferase M.TaqI-like" evidence="1">
    <location>
        <begin position="1"/>
        <end position="83"/>
    </location>
</feature>
<dbReference type="Pfam" id="PF07669">
    <property type="entry name" value="Eco57I"/>
    <property type="match status" value="1"/>
</dbReference>
<evidence type="ECO:0000313" key="2">
    <source>
        <dbReference type="EMBL" id="MST86827.1"/>
    </source>
</evidence>
<dbReference type="GO" id="GO:0003676">
    <property type="term" value="F:nucleic acid binding"/>
    <property type="evidence" value="ECO:0007669"/>
    <property type="project" value="InterPro"/>
</dbReference>
<protein>
    <recommendedName>
        <fullName evidence="1">Type II methyltransferase M.TaqI-like domain-containing protein</fullName>
    </recommendedName>
</protein>
<dbReference type="RefSeq" id="WP_154547988.1">
    <property type="nucleotide sequence ID" value="NZ_VUMX01000008.1"/>
</dbReference>
<name>A0A6A8MDC6_9LACO</name>
<dbReference type="InterPro" id="IPR029063">
    <property type="entry name" value="SAM-dependent_MTases_sf"/>
</dbReference>
<dbReference type="GO" id="GO:0006304">
    <property type="term" value="P:DNA modification"/>
    <property type="evidence" value="ECO:0007669"/>
    <property type="project" value="InterPro"/>
</dbReference>
<dbReference type="OrthoDB" id="9813673at2"/>
<proteinExistence type="predicted"/>
<organism evidence="2 3">
    <name type="scientific">Lactobacillus porci</name>
    <dbReference type="NCBI Taxonomy" id="2012477"/>
    <lineage>
        <taxon>Bacteria</taxon>
        <taxon>Bacillati</taxon>
        <taxon>Bacillota</taxon>
        <taxon>Bacilli</taxon>
        <taxon>Lactobacillales</taxon>
        <taxon>Lactobacillaceae</taxon>
        <taxon>Lactobacillus</taxon>
    </lineage>
</organism>
<sequence>MKFDYVIGNPPYQVSDGGAGASATPVYQDFFDEAKKLNPRAIDLITPSKWFAGGKGLDSFRAEMLNDHHLVKIVDFVNAKDCFPNASIGGGVNYFLWSGLKKSKTCEFTNIHDGRKSTVNRDLSEFPVLVRYNESVNILHKVLKDNPSLVSETVDYRNSFGLPSSARGTKDKKSTDDCTVYSSGGRGYVPFNSITKGEDLINRYKVIISRLTTEHAGEPDKNGKFTVISTVKVLQPGEVCTDSYLVAYASLSKDKAENFARYVCTKFFRFLLLQAISSINLSKDKFQFVPIVDLNQHWTDEMLYEHFGLSEDESKFINNMMKEKEMA</sequence>
<dbReference type="InterPro" id="IPR011639">
    <property type="entry name" value="MethylTrfase_TaqI-like_dom"/>
</dbReference>
<evidence type="ECO:0000259" key="1">
    <source>
        <dbReference type="Pfam" id="PF07669"/>
    </source>
</evidence>
<dbReference type="SUPFAM" id="SSF53335">
    <property type="entry name" value="S-adenosyl-L-methionine-dependent methyltransferases"/>
    <property type="match status" value="1"/>
</dbReference>
<dbReference type="GO" id="GO:0032259">
    <property type="term" value="P:methylation"/>
    <property type="evidence" value="ECO:0007669"/>
    <property type="project" value="InterPro"/>
</dbReference>
<accession>A0A6A8MDC6</accession>
<dbReference type="PROSITE" id="PS00092">
    <property type="entry name" value="N6_MTASE"/>
    <property type="match status" value="1"/>
</dbReference>
<dbReference type="Gene3D" id="3.40.50.150">
    <property type="entry name" value="Vaccinia Virus protein VP39"/>
    <property type="match status" value="1"/>
</dbReference>
<reference evidence="2 3" key="1">
    <citation type="submission" date="2019-08" db="EMBL/GenBank/DDBJ databases">
        <title>In-depth cultivation of the pig gut microbiome towards novel bacterial diversity and tailored functional studies.</title>
        <authorList>
            <person name="Wylensek D."/>
            <person name="Hitch T.C.A."/>
            <person name="Clavel T."/>
        </authorList>
    </citation>
    <scope>NUCLEOTIDE SEQUENCE [LARGE SCALE GENOMIC DNA]</scope>
    <source>
        <strain evidence="2 3">Bifido-178-WT-2B</strain>
    </source>
</reference>
<dbReference type="GO" id="GO:0009007">
    <property type="term" value="F:site-specific DNA-methyltransferase (adenine-specific) activity"/>
    <property type="evidence" value="ECO:0007669"/>
    <property type="project" value="UniProtKB-EC"/>
</dbReference>
<dbReference type="InterPro" id="IPR002052">
    <property type="entry name" value="DNA_methylase_N6_adenine_CS"/>
</dbReference>
<dbReference type="EMBL" id="VUMX01000008">
    <property type="protein sequence ID" value="MST86827.1"/>
    <property type="molecule type" value="Genomic_DNA"/>
</dbReference>
<dbReference type="AlphaFoldDB" id="A0A6A8MDC6"/>
<gene>
    <name evidence="2" type="ORF">FYJ62_04020</name>
</gene>
<comment type="caution">
    <text evidence="2">The sequence shown here is derived from an EMBL/GenBank/DDBJ whole genome shotgun (WGS) entry which is preliminary data.</text>
</comment>
<keyword evidence="3" id="KW-1185">Reference proteome</keyword>
<dbReference type="Proteomes" id="UP000438120">
    <property type="component" value="Unassembled WGS sequence"/>
</dbReference>